<feature type="domain" description="Peptidase S24/S26A/S26B/S26C" evidence="1">
    <location>
        <begin position="17"/>
        <end position="132"/>
    </location>
</feature>
<dbReference type="Proteomes" id="UP000260823">
    <property type="component" value="Unassembled WGS sequence"/>
</dbReference>
<evidence type="ECO:0000313" key="2">
    <source>
        <dbReference type="EMBL" id="RFZ85172.1"/>
    </source>
</evidence>
<keyword evidence="3" id="KW-1185">Reference proteome</keyword>
<proteinExistence type="predicted"/>
<accession>A0A3E2NW02</accession>
<comment type="caution">
    <text evidence="2">The sequence shown here is derived from an EMBL/GenBank/DDBJ whole genome shotgun (WGS) entry which is preliminary data.</text>
</comment>
<dbReference type="PANTHER" id="PTHR33516:SF2">
    <property type="entry name" value="LEXA REPRESSOR-RELATED"/>
    <property type="match status" value="1"/>
</dbReference>
<dbReference type="PANTHER" id="PTHR33516">
    <property type="entry name" value="LEXA REPRESSOR"/>
    <property type="match status" value="1"/>
</dbReference>
<dbReference type="InterPro" id="IPR015927">
    <property type="entry name" value="Peptidase_S24_S26A/B/C"/>
</dbReference>
<name>A0A3E2NW02_9SPHI</name>
<dbReference type="AlphaFoldDB" id="A0A3E2NW02"/>
<dbReference type="Gene3D" id="2.10.109.10">
    <property type="entry name" value="Umud Fragment, subunit A"/>
    <property type="match status" value="1"/>
</dbReference>
<dbReference type="InterPro" id="IPR036286">
    <property type="entry name" value="LexA/Signal_pep-like_sf"/>
</dbReference>
<dbReference type="SUPFAM" id="SSF51306">
    <property type="entry name" value="LexA/Signal peptidase"/>
    <property type="match status" value="1"/>
</dbReference>
<dbReference type="RefSeq" id="WP_117382073.1">
    <property type="nucleotide sequence ID" value="NZ_QWDE01000001.1"/>
</dbReference>
<reference evidence="2 3" key="1">
    <citation type="submission" date="2018-08" db="EMBL/GenBank/DDBJ databases">
        <title>Mucilaginibacter terrae sp. nov., isolated from manganese diggings.</title>
        <authorList>
            <person name="Huang Y."/>
            <person name="Zhou Z."/>
        </authorList>
    </citation>
    <scope>NUCLEOTIDE SEQUENCE [LARGE SCALE GENOMIC DNA]</scope>
    <source>
        <strain evidence="2 3">ZH6</strain>
    </source>
</reference>
<dbReference type="InterPro" id="IPR039418">
    <property type="entry name" value="LexA-like"/>
</dbReference>
<organism evidence="2 3">
    <name type="scientific">Mucilaginibacter terrenus</name>
    <dbReference type="NCBI Taxonomy" id="2482727"/>
    <lineage>
        <taxon>Bacteria</taxon>
        <taxon>Pseudomonadati</taxon>
        <taxon>Bacteroidota</taxon>
        <taxon>Sphingobacteriia</taxon>
        <taxon>Sphingobacteriales</taxon>
        <taxon>Sphingobacteriaceae</taxon>
        <taxon>Mucilaginibacter</taxon>
    </lineage>
</organism>
<protein>
    <recommendedName>
        <fullName evidence="1">Peptidase S24/S26A/S26B/S26C domain-containing protein</fullName>
    </recommendedName>
</protein>
<dbReference type="Pfam" id="PF00717">
    <property type="entry name" value="Peptidase_S24"/>
    <property type="match status" value="1"/>
</dbReference>
<gene>
    <name evidence="2" type="ORF">DYU05_06110</name>
</gene>
<dbReference type="CDD" id="cd06529">
    <property type="entry name" value="S24_LexA-like"/>
    <property type="match status" value="1"/>
</dbReference>
<dbReference type="OrthoDB" id="9787787at2"/>
<evidence type="ECO:0000259" key="1">
    <source>
        <dbReference type="Pfam" id="PF00717"/>
    </source>
</evidence>
<dbReference type="EMBL" id="QWDE01000001">
    <property type="protein sequence ID" value="RFZ85172.1"/>
    <property type="molecule type" value="Genomic_DNA"/>
</dbReference>
<sequence>MVVKVYKRGELHPGRPLAGFWVHAAFESPGTDYEEDRISLDDYVGTHPNAIYYARVVGDCMEYSGIEDSDLLVVDKSLKPVNGDVIIGVLNDSHLLACYIEFEGKRYLMPDNPKYAPHLINEYDRFTIEGVVPHSVLNQRRQNNVRVNRLQQLLRIVRTSLSA</sequence>
<evidence type="ECO:0000313" key="3">
    <source>
        <dbReference type="Proteomes" id="UP000260823"/>
    </source>
</evidence>
<dbReference type="InterPro" id="IPR050077">
    <property type="entry name" value="LexA_repressor"/>
</dbReference>